<feature type="chain" id="PRO_5040332707" description="VWFA domain-containing protein" evidence="2">
    <location>
        <begin position="25"/>
        <end position="435"/>
    </location>
</feature>
<sequence>MRISLISTTLHLFVLVSCLPEASAWDALNDACEWLGNVYNSYFVPKQSECQRLTLQECSCFEVLQTNSFRVKGQPVNAGDLKKGYRLAAKFYHTDKGGKNEDFYFVDACYSLFKEDAVNIEAYQVHLQKLEKRKHVEQWGEDKFRDRIDQLNEMMLTGALPKVIKTRTPPPGMDDPQIDRLFLVLDNSGSMFGGALEIGKEEVSLIEDRVERTPTEVHFIGSPSNVKFRFEDNPSVDDILAEWNAQGGGTQLWEYVFNVLLGNKRPPGAEIDEVVIITDGWDNGSKGAFSGIEGFNEMMTQLIANGIRLRISVLCIGNEDMCKVSQYRDLARSTGGTYSSIDTADEEPVRKERLRGFARHITASNAKRAQLDLEAKAEYEQDLIAGTATELTWYPGLKKLIADAAESGAHETNQAGKKAETEGVQKGSRLDTIMI</sequence>
<comment type="caution">
    <text evidence="3">The sequence shown here is derived from an EMBL/GenBank/DDBJ whole genome shotgun (WGS) entry which is preliminary data.</text>
</comment>
<dbReference type="Gene3D" id="3.40.50.410">
    <property type="entry name" value="von Willebrand factor, type A domain"/>
    <property type="match status" value="1"/>
</dbReference>
<feature type="signal peptide" evidence="2">
    <location>
        <begin position="1"/>
        <end position="24"/>
    </location>
</feature>
<gene>
    <name evidence="3" type="ORF">SEMRO_306_G113020.1</name>
</gene>
<dbReference type="SUPFAM" id="SSF53300">
    <property type="entry name" value="vWA-like"/>
    <property type="match status" value="1"/>
</dbReference>
<evidence type="ECO:0000256" key="1">
    <source>
        <dbReference type="SAM" id="MobiDB-lite"/>
    </source>
</evidence>
<dbReference type="EMBL" id="CAICTM010000305">
    <property type="protein sequence ID" value="CAB9507430.1"/>
    <property type="molecule type" value="Genomic_DNA"/>
</dbReference>
<dbReference type="InterPro" id="IPR036465">
    <property type="entry name" value="vWFA_dom_sf"/>
</dbReference>
<feature type="region of interest" description="Disordered" evidence="1">
    <location>
        <begin position="410"/>
        <end position="435"/>
    </location>
</feature>
<evidence type="ECO:0008006" key="5">
    <source>
        <dbReference type="Google" id="ProtNLM"/>
    </source>
</evidence>
<name>A0A9N8HCK7_9STRA</name>
<dbReference type="Proteomes" id="UP001153069">
    <property type="component" value="Unassembled WGS sequence"/>
</dbReference>
<evidence type="ECO:0000313" key="3">
    <source>
        <dbReference type="EMBL" id="CAB9507430.1"/>
    </source>
</evidence>
<dbReference type="CDD" id="cd00198">
    <property type="entry name" value="vWFA"/>
    <property type="match status" value="1"/>
</dbReference>
<dbReference type="AlphaFoldDB" id="A0A9N8HCK7"/>
<protein>
    <recommendedName>
        <fullName evidence="5">VWFA domain-containing protein</fullName>
    </recommendedName>
</protein>
<reference evidence="3" key="1">
    <citation type="submission" date="2020-06" db="EMBL/GenBank/DDBJ databases">
        <authorList>
            <consortium name="Plant Systems Biology data submission"/>
        </authorList>
    </citation>
    <scope>NUCLEOTIDE SEQUENCE</scope>
    <source>
        <strain evidence="3">D6</strain>
    </source>
</reference>
<dbReference type="PROSITE" id="PS51257">
    <property type="entry name" value="PROKAR_LIPOPROTEIN"/>
    <property type="match status" value="1"/>
</dbReference>
<proteinExistence type="predicted"/>
<evidence type="ECO:0000256" key="2">
    <source>
        <dbReference type="SAM" id="SignalP"/>
    </source>
</evidence>
<dbReference type="SUPFAM" id="SSF46565">
    <property type="entry name" value="Chaperone J-domain"/>
    <property type="match status" value="1"/>
</dbReference>
<evidence type="ECO:0000313" key="4">
    <source>
        <dbReference type="Proteomes" id="UP001153069"/>
    </source>
</evidence>
<keyword evidence="2" id="KW-0732">Signal</keyword>
<dbReference type="InterPro" id="IPR036869">
    <property type="entry name" value="J_dom_sf"/>
</dbReference>
<organism evidence="3 4">
    <name type="scientific">Seminavis robusta</name>
    <dbReference type="NCBI Taxonomy" id="568900"/>
    <lineage>
        <taxon>Eukaryota</taxon>
        <taxon>Sar</taxon>
        <taxon>Stramenopiles</taxon>
        <taxon>Ochrophyta</taxon>
        <taxon>Bacillariophyta</taxon>
        <taxon>Bacillariophyceae</taxon>
        <taxon>Bacillariophycidae</taxon>
        <taxon>Naviculales</taxon>
        <taxon>Naviculaceae</taxon>
        <taxon>Seminavis</taxon>
    </lineage>
</organism>
<keyword evidence="4" id="KW-1185">Reference proteome</keyword>
<accession>A0A9N8HCK7</accession>